<dbReference type="InterPro" id="IPR015424">
    <property type="entry name" value="PyrdxlP-dep_Trfase"/>
</dbReference>
<dbReference type="InterPro" id="IPR015422">
    <property type="entry name" value="PyrdxlP-dep_Trfase_small"/>
</dbReference>
<dbReference type="SUPFAM" id="SSF53383">
    <property type="entry name" value="PLP-dependent transferases"/>
    <property type="match status" value="1"/>
</dbReference>
<keyword evidence="6 11" id="KW-0028">Amino-acid biosynthesis</keyword>
<evidence type="ECO:0000256" key="9">
    <source>
        <dbReference type="ARBA" id="ARBA00023102"/>
    </source>
</evidence>
<dbReference type="RefSeq" id="WP_350402407.1">
    <property type="nucleotide sequence ID" value="NZ_JBELOE010000239.1"/>
</dbReference>
<protein>
    <recommendedName>
        <fullName evidence="11">Histidinol-phosphate aminotransferase</fullName>
        <ecNumber evidence="11">2.6.1.9</ecNumber>
    </recommendedName>
    <alternativeName>
        <fullName evidence="11">Imidazole acetol-phosphate transaminase</fullName>
    </alternativeName>
</protein>
<keyword evidence="7 11" id="KW-0808">Transferase</keyword>
<keyword evidence="9 11" id="KW-0368">Histidine biosynthesis</keyword>
<dbReference type="GO" id="GO:0004400">
    <property type="term" value="F:histidinol-phosphate transaminase activity"/>
    <property type="evidence" value="ECO:0007669"/>
    <property type="project" value="UniProtKB-EC"/>
</dbReference>
<evidence type="ECO:0000259" key="12">
    <source>
        <dbReference type="Pfam" id="PF00155"/>
    </source>
</evidence>
<dbReference type="InterPro" id="IPR004839">
    <property type="entry name" value="Aminotransferase_I/II_large"/>
</dbReference>
<dbReference type="CDD" id="cd00609">
    <property type="entry name" value="AAT_like"/>
    <property type="match status" value="1"/>
</dbReference>
<sequence length="357" mass="39594">MSLAEKLTRNNIRDLVPYASARRSMSGGRIWLNANESPYANEYQLDCSVLNRYPDFQPASLIQAYADYAQVEKEQVLASRGADEAIELLIRTFCEDDDQILICPPTYGMYAISAQTCNIGVKKVPLNSDFTLDLPAIEAAKDKVKVVFICSPNNPTGSLVAPQQLKAVLDIFKGQAIVAVDEAYIEYAIETSVASWLNEYDNLAVMRTMSKAFGLAGIRCGYTLANADIIQAMSKVIPPYPISWPVAQIAVQALSANEPDSGLVRMQQQLQQTMVQKQRIVEALEKLEYVYEQVPSASNFIMFRTEKKKALFETLVEAGILIRDYSSQIMLDNSLRISVGSEAETDALLSVLNEFKG</sequence>
<keyword evidence="8 11" id="KW-0663">Pyridoxal phosphate</keyword>
<feature type="domain" description="Aminotransferase class I/classII large" evidence="12">
    <location>
        <begin position="42"/>
        <end position="351"/>
    </location>
</feature>
<dbReference type="InterPro" id="IPR015421">
    <property type="entry name" value="PyrdxlP-dep_Trfase_major"/>
</dbReference>
<proteinExistence type="inferred from homology"/>
<dbReference type="EMBL" id="JBELOE010000239">
    <property type="protein sequence ID" value="MER2492983.1"/>
    <property type="molecule type" value="Genomic_DNA"/>
</dbReference>
<feature type="modified residue" description="N6-(pyridoxal phosphate)lysine" evidence="11">
    <location>
        <position position="211"/>
    </location>
</feature>
<dbReference type="PANTHER" id="PTHR42885">
    <property type="entry name" value="HISTIDINOL-PHOSPHATE AMINOTRANSFERASE-RELATED"/>
    <property type="match status" value="1"/>
</dbReference>
<dbReference type="Gene3D" id="3.90.1150.10">
    <property type="entry name" value="Aspartate Aminotransferase, domain 1"/>
    <property type="match status" value="1"/>
</dbReference>
<evidence type="ECO:0000256" key="1">
    <source>
        <dbReference type="ARBA" id="ARBA00001933"/>
    </source>
</evidence>
<comment type="pathway">
    <text evidence="2 11">Amino-acid biosynthesis; L-histidine biosynthesis; L-histidine from 5-phospho-alpha-D-ribose 1-diphosphate: step 7/9.</text>
</comment>
<gene>
    <name evidence="11 13" type="primary">hisC</name>
    <name evidence="13" type="ORF">ABS311_13955</name>
</gene>
<dbReference type="EC" id="2.6.1.9" evidence="11"/>
<dbReference type="Gene3D" id="3.40.640.10">
    <property type="entry name" value="Type I PLP-dependent aspartate aminotransferase-like (Major domain)"/>
    <property type="match status" value="1"/>
</dbReference>
<comment type="similarity">
    <text evidence="3 11">Belongs to the class-II pyridoxal-phosphate-dependent aminotransferase family. Histidinol-phosphate aminotransferase subfamily.</text>
</comment>
<evidence type="ECO:0000313" key="14">
    <source>
        <dbReference type="Proteomes" id="UP001467690"/>
    </source>
</evidence>
<evidence type="ECO:0000313" key="13">
    <source>
        <dbReference type="EMBL" id="MER2492983.1"/>
    </source>
</evidence>
<name>A0ABV1RJ69_9ALTE</name>
<comment type="cofactor">
    <cofactor evidence="1 11">
        <name>pyridoxal 5'-phosphate</name>
        <dbReference type="ChEBI" id="CHEBI:597326"/>
    </cofactor>
</comment>
<evidence type="ECO:0000256" key="3">
    <source>
        <dbReference type="ARBA" id="ARBA00007970"/>
    </source>
</evidence>
<evidence type="ECO:0000256" key="11">
    <source>
        <dbReference type="HAMAP-Rule" id="MF_01023"/>
    </source>
</evidence>
<comment type="catalytic activity">
    <reaction evidence="10 11">
        <text>L-histidinol phosphate + 2-oxoglutarate = 3-(imidazol-4-yl)-2-oxopropyl phosphate + L-glutamate</text>
        <dbReference type="Rhea" id="RHEA:23744"/>
        <dbReference type="ChEBI" id="CHEBI:16810"/>
        <dbReference type="ChEBI" id="CHEBI:29985"/>
        <dbReference type="ChEBI" id="CHEBI:57766"/>
        <dbReference type="ChEBI" id="CHEBI:57980"/>
        <dbReference type="EC" id="2.6.1.9"/>
    </reaction>
</comment>
<dbReference type="Proteomes" id="UP001467690">
    <property type="component" value="Unassembled WGS sequence"/>
</dbReference>
<dbReference type="HAMAP" id="MF_01023">
    <property type="entry name" value="HisC_aminotrans_2"/>
    <property type="match status" value="1"/>
</dbReference>
<organism evidence="13 14">
    <name type="scientific">Catenovulum sediminis</name>
    <dbReference type="NCBI Taxonomy" id="1740262"/>
    <lineage>
        <taxon>Bacteria</taxon>
        <taxon>Pseudomonadati</taxon>
        <taxon>Pseudomonadota</taxon>
        <taxon>Gammaproteobacteria</taxon>
        <taxon>Alteromonadales</taxon>
        <taxon>Alteromonadaceae</taxon>
        <taxon>Catenovulum</taxon>
    </lineage>
</organism>
<evidence type="ECO:0000256" key="2">
    <source>
        <dbReference type="ARBA" id="ARBA00005011"/>
    </source>
</evidence>
<dbReference type="NCBIfam" id="TIGR01141">
    <property type="entry name" value="hisC"/>
    <property type="match status" value="1"/>
</dbReference>
<dbReference type="InterPro" id="IPR001917">
    <property type="entry name" value="Aminotrans_II_pyridoxalP_BS"/>
</dbReference>
<reference evidence="13 14" key="1">
    <citation type="submission" date="2024-06" db="EMBL/GenBank/DDBJ databases">
        <authorList>
            <person name="Chen R.Y."/>
        </authorList>
    </citation>
    <scope>NUCLEOTIDE SEQUENCE [LARGE SCALE GENOMIC DNA]</scope>
    <source>
        <strain evidence="13 14">D2</strain>
    </source>
</reference>
<evidence type="ECO:0000256" key="10">
    <source>
        <dbReference type="ARBA" id="ARBA00047481"/>
    </source>
</evidence>
<dbReference type="InterPro" id="IPR005861">
    <property type="entry name" value="HisP_aminotrans"/>
</dbReference>
<keyword evidence="5 11" id="KW-0032">Aminotransferase</keyword>
<evidence type="ECO:0000256" key="6">
    <source>
        <dbReference type="ARBA" id="ARBA00022605"/>
    </source>
</evidence>
<evidence type="ECO:0000256" key="8">
    <source>
        <dbReference type="ARBA" id="ARBA00022898"/>
    </source>
</evidence>
<keyword evidence="14" id="KW-1185">Reference proteome</keyword>
<comment type="caution">
    <text evidence="13">The sequence shown here is derived from an EMBL/GenBank/DDBJ whole genome shotgun (WGS) entry which is preliminary data.</text>
</comment>
<evidence type="ECO:0000256" key="4">
    <source>
        <dbReference type="ARBA" id="ARBA00011738"/>
    </source>
</evidence>
<evidence type="ECO:0000256" key="5">
    <source>
        <dbReference type="ARBA" id="ARBA00022576"/>
    </source>
</evidence>
<evidence type="ECO:0000256" key="7">
    <source>
        <dbReference type="ARBA" id="ARBA00022679"/>
    </source>
</evidence>
<accession>A0ABV1RJ69</accession>
<dbReference type="PANTHER" id="PTHR42885:SF2">
    <property type="entry name" value="HISTIDINOL-PHOSPHATE AMINOTRANSFERASE"/>
    <property type="match status" value="1"/>
</dbReference>
<comment type="subunit">
    <text evidence="4 11">Homodimer.</text>
</comment>
<dbReference type="PROSITE" id="PS00599">
    <property type="entry name" value="AA_TRANSFER_CLASS_2"/>
    <property type="match status" value="1"/>
</dbReference>
<dbReference type="Pfam" id="PF00155">
    <property type="entry name" value="Aminotran_1_2"/>
    <property type="match status" value="1"/>
</dbReference>